<dbReference type="Gene3D" id="1.10.510.10">
    <property type="entry name" value="Transferase(Phosphotransferase) domain 1"/>
    <property type="match status" value="1"/>
</dbReference>
<gene>
    <name evidence="18" type="ORF">PGLA1383_LOCUS29296</name>
</gene>
<keyword evidence="3" id="KW-0813">Transport</keyword>
<keyword evidence="4 12" id="KW-0853">WD repeat</keyword>
<evidence type="ECO:0000313" key="19">
    <source>
        <dbReference type="Proteomes" id="UP000654075"/>
    </source>
</evidence>
<dbReference type="PROSITE" id="PS00107">
    <property type="entry name" value="PROTEIN_KINASE_ATP"/>
    <property type="match status" value="1"/>
</dbReference>
<evidence type="ECO:0000259" key="16">
    <source>
        <dbReference type="PROSITE" id="PS50011"/>
    </source>
</evidence>
<comment type="caution">
    <text evidence="18">The sequence shown here is derived from an EMBL/GenBank/DDBJ whole genome shotgun (WGS) entry which is preliminary data.</text>
</comment>
<keyword evidence="15" id="KW-0732">Signal</keyword>
<dbReference type="PROSITE" id="PS50088">
    <property type="entry name" value="ANK_REPEAT"/>
    <property type="match status" value="6"/>
</dbReference>
<evidence type="ECO:0000256" key="13">
    <source>
        <dbReference type="PROSITE-ProRule" id="PRU10141"/>
    </source>
</evidence>
<dbReference type="GO" id="GO:0016887">
    <property type="term" value="F:ATP hydrolysis activity"/>
    <property type="evidence" value="ECO:0007669"/>
    <property type="project" value="InterPro"/>
</dbReference>
<evidence type="ECO:0000256" key="4">
    <source>
        <dbReference type="ARBA" id="ARBA00022574"/>
    </source>
</evidence>
<dbReference type="Pfam" id="PF12796">
    <property type="entry name" value="Ank_2"/>
    <property type="match status" value="2"/>
</dbReference>
<evidence type="ECO:0000256" key="15">
    <source>
        <dbReference type="SAM" id="SignalP"/>
    </source>
</evidence>
<evidence type="ECO:0000256" key="1">
    <source>
        <dbReference type="ARBA" id="ARBA00004141"/>
    </source>
</evidence>
<dbReference type="InterPro" id="IPR050349">
    <property type="entry name" value="WD_LIS1/nudF_dynein_reg"/>
</dbReference>
<feature type="signal peptide" evidence="15">
    <location>
        <begin position="1"/>
        <end position="22"/>
    </location>
</feature>
<evidence type="ECO:0000256" key="5">
    <source>
        <dbReference type="ARBA" id="ARBA00022692"/>
    </source>
</evidence>
<dbReference type="Gene3D" id="2.130.10.10">
    <property type="entry name" value="YVTN repeat-like/Quinoprotein amine dehydrogenase"/>
    <property type="match status" value="4"/>
</dbReference>
<dbReference type="InterPro" id="IPR013525">
    <property type="entry name" value="ABC2_TM"/>
</dbReference>
<feature type="transmembrane region" description="Helical" evidence="14">
    <location>
        <begin position="1337"/>
        <end position="1356"/>
    </location>
</feature>
<evidence type="ECO:0000313" key="18">
    <source>
        <dbReference type="EMBL" id="CAE8611504.1"/>
    </source>
</evidence>
<dbReference type="Gene3D" id="3.40.50.300">
    <property type="entry name" value="P-loop containing nucleotide triphosphate hydrolases"/>
    <property type="match status" value="1"/>
</dbReference>
<dbReference type="InterPro" id="IPR008271">
    <property type="entry name" value="Ser/Thr_kinase_AS"/>
</dbReference>
<evidence type="ECO:0000259" key="17">
    <source>
        <dbReference type="PROSITE" id="PS50893"/>
    </source>
</evidence>
<evidence type="ECO:0000256" key="10">
    <source>
        <dbReference type="ARBA" id="ARBA00023136"/>
    </source>
</evidence>
<keyword evidence="6" id="KW-0677">Repeat</keyword>
<feature type="repeat" description="ANK" evidence="11">
    <location>
        <begin position="974"/>
        <end position="1006"/>
    </location>
</feature>
<feature type="repeat" description="WD" evidence="12">
    <location>
        <begin position="2248"/>
        <end position="2289"/>
    </location>
</feature>
<feature type="repeat" description="WD" evidence="12">
    <location>
        <begin position="2092"/>
        <end position="2122"/>
    </location>
</feature>
<dbReference type="SMART" id="SM00220">
    <property type="entry name" value="S_TKc"/>
    <property type="match status" value="1"/>
</dbReference>
<feature type="repeat" description="WD" evidence="12">
    <location>
        <begin position="2377"/>
        <end position="2407"/>
    </location>
</feature>
<keyword evidence="9 14" id="KW-1133">Transmembrane helix</keyword>
<feature type="transmembrane region" description="Helical" evidence="14">
    <location>
        <begin position="1377"/>
        <end position="1398"/>
    </location>
</feature>
<feature type="transmembrane region" description="Helical" evidence="14">
    <location>
        <begin position="1297"/>
        <end position="1317"/>
    </location>
</feature>
<proteinExistence type="inferred from homology"/>
<dbReference type="PROSITE" id="PS50082">
    <property type="entry name" value="WD_REPEATS_2"/>
    <property type="match status" value="9"/>
</dbReference>
<feature type="repeat" description="ANK" evidence="11">
    <location>
        <begin position="1106"/>
        <end position="1138"/>
    </location>
</feature>
<feature type="repeat" description="ANK" evidence="11">
    <location>
        <begin position="1007"/>
        <end position="1039"/>
    </location>
</feature>
<dbReference type="SMART" id="SM00248">
    <property type="entry name" value="ANK"/>
    <property type="match status" value="6"/>
</dbReference>
<feature type="domain" description="ABC transporter" evidence="17">
    <location>
        <begin position="1455"/>
        <end position="1692"/>
    </location>
</feature>
<dbReference type="CDD" id="cd03263">
    <property type="entry name" value="ABC_subfamily_A"/>
    <property type="match status" value="1"/>
</dbReference>
<dbReference type="EMBL" id="CAJNNV010025027">
    <property type="protein sequence ID" value="CAE8611504.1"/>
    <property type="molecule type" value="Genomic_DNA"/>
</dbReference>
<dbReference type="Gene3D" id="1.25.40.20">
    <property type="entry name" value="Ankyrin repeat-containing domain"/>
    <property type="match status" value="2"/>
</dbReference>
<dbReference type="CDD" id="cd00200">
    <property type="entry name" value="WD40"/>
    <property type="match status" value="2"/>
</dbReference>
<name>A0A813FDZ4_POLGL</name>
<dbReference type="Proteomes" id="UP000654075">
    <property type="component" value="Unassembled WGS sequence"/>
</dbReference>
<reference evidence="18" key="1">
    <citation type="submission" date="2021-02" db="EMBL/GenBank/DDBJ databases">
        <authorList>
            <person name="Dougan E. K."/>
            <person name="Rhodes N."/>
            <person name="Thang M."/>
            <person name="Chan C."/>
        </authorList>
    </citation>
    <scope>NUCLEOTIDE SEQUENCE</scope>
</reference>
<feature type="repeat" description="WD" evidence="12">
    <location>
        <begin position="1885"/>
        <end position="1926"/>
    </location>
</feature>
<dbReference type="PROSITE" id="PS50297">
    <property type="entry name" value="ANK_REP_REGION"/>
    <property type="match status" value="6"/>
</dbReference>
<dbReference type="Pfam" id="PF00400">
    <property type="entry name" value="WD40"/>
    <property type="match status" value="13"/>
</dbReference>
<feature type="transmembrane region" description="Helical" evidence="14">
    <location>
        <begin position="1264"/>
        <end position="1285"/>
    </location>
</feature>
<dbReference type="PROSITE" id="PS50893">
    <property type="entry name" value="ABC_TRANSPORTER_2"/>
    <property type="match status" value="1"/>
</dbReference>
<dbReference type="SUPFAM" id="SSF48403">
    <property type="entry name" value="Ankyrin repeat"/>
    <property type="match status" value="1"/>
</dbReference>
<evidence type="ECO:0000256" key="3">
    <source>
        <dbReference type="ARBA" id="ARBA00022448"/>
    </source>
</evidence>
<evidence type="ECO:0000256" key="9">
    <source>
        <dbReference type="ARBA" id="ARBA00022989"/>
    </source>
</evidence>
<keyword evidence="19" id="KW-1185">Reference proteome</keyword>
<dbReference type="Pfam" id="PF00069">
    <property type="entry name" value="Pkinase"/>
    <property type="match status" value="1"/>
</dbReference>
<dbReference type="SUPFAM" id="SSF56112">
    <property type="entry name" value="Protein kinase-like (PK-like)"/>
    <property type="match status" value="1"/>
</dbReference>
<feature type="repeat" description="WD" evidence="12">
    <location>
        <begin position="2336"/>
        <end position="2377"/>
    </location>
</feature>
<dbReference type="InterPro" id="IPR001680">
    <property type="entry name" value="WD40_rpt"/>
</dbReference>
<dbReference type="PROSITE" id="PS00211">
    <property type="entry name" value="ABC_TRANSPORTER_1"/>
    <property type="match status" value="1"/>
</dbReference>
<organism evidence="18 19">
    <name type="scientific">Polarella glacialis</name>
    <name type="common">Dinoflagellate</name>
    <dbReference type="NCBI Taxonomy" id="89957"/>
    <lineage>
        <taxon>Eukaryota</taxon>
        <taxon>Sar</taxon>
        <taxon>Alveolata</taxon>
        <taxon>Dinophyceae</taxon>
        <taxon>Suessiales</taxon>
        <taxon>Suessiaceae</taxon>
        <taxon>Polarella</taxon>
    </lineage>
</organism>
<keyword evidence="5 14" id="KW-0812">Transmembrane</keyword>
<feature type="repeat" description="WD" evidence="12">
    <location>
        <begin position="1843"/>
        <end position="1884"/>
    </location>
</feature>
<dbReference type="InterPro" id="IPR017441">
    <property type="entry name" value="Protein_kinase_ATP_BS"/>
</dbReference>
<keyword evidence="7 13" id="KW-0547">Nucleotide-binding</keyword>
<dbReference type="InterPro" id="IPR027417">
    <property type="entry name" value="P-loop_NTPase"/>
</dbReference>
<dbReference type="PROSITE" id="PS50294">
    <property type="entry name" value="WD_REPEATS_REGION"/>
    <property type="match status" value="6"/>
</dbReference>
<feature type="repeat" description="WD" evidence="12">
    <location>
        <begin position="2050"/>
        <end position="2091"/>
    </location>
</feature>
<comment type="subcellular location">
    <subcellularLocation>
        <location evidence="1">Membrane</location>
        <topology evidence="1">Multi-pass membrane protein</topology>
    </subcellularLocation>
</comment>
<keyword evidence="8 13" id="KW-0067">ATP-binding</keyword>
<accession>A0A813FDZ4</accession>
<dbReference type="Pfam" id="PF00023">
    <property type="entry name" value="Ank"/>
    <property type="match status" value="1"/>
</dbReference>
<feature type="chain" id="PRO_5032364004" evidence="15">
    <location>
        <begin position="23"/>
        <end position="2710"/>
    </location>
</feature>
<dbReference type="InterPro" id="IPR036770">
    <property type="entry name" value="Ankyrin_rpt-contain_sf"/>
</dbReference>
<dbReference type="InterPro" id="IPR036322">
    <property type="entry name" value="WD40_repeat_dom_sf"/>
</dbReference>
<dbReference type="InterPro" id="IPR011009">
    <property type="entry name" value="Kinase-like_dom_sf"/>
</dbReference>
<dbReference type="SMART" id="SM00320">
    <property type="entry name" value="WD40"/>
    <property type="match status" value="13"/>
</dbReference>
<dbReference type="FunFam" id="3.40.50.300:FF:000335">
    <property type="entry name" value="ATP binding cassette subfamily A member 5"/>
    <property type="match status" value="1"/>
</dbReference>
<evidence type="ECO:0000256" key="14">
    <source>
        <dbReference type="SAM" id="Phobius"/>
    </source>
</evidence>
<evidence type="ECO:0000256" key="11">
    <source>
        <dbReference type="PROSITE-ProRule" id="PRU00023"/>
    </source>
</evidence>
<dbReference type="SUPFAM" id="SSF50978">
    <property type="entry name" value="WD40 repeat-like"/>
    <property type="match status" value="2"/>
</dbReference>
<keyword evidence="10 14" id="KW-0472">Membrane</keyword>
<evidence type="ECO:0000256" key="6">
    <source>
        <dbReference type="ARBA" id="ARBA00022737"/>
    </source>
</evidence>
<dbReference type="InterPro" id="IPR000719">
    <property type="entry name" value="Prot_kinase_dom"/>
</dbReference>
<feature type="transmembrane region" description="Helical" evidence="14">
    <location>
        <begin position="1185"/>
        <end position="1204"/>
    </location>
</feature>
<feature type="repeat" description="ANK" evidence="11">
    <location>
        <begin position="1040"/>
        <end position="1072"/>
    </location>
</feature>
<comment type="similarity">
    <text evidence="2">Belongs to the ABC transporter superfamily. ABCA family.</text>
</comment>
<feature type="repeat" description="ANK" evidence="11">
    <location>
        <begin position="1073"/>
        <end position="1105"/>
    </location>
</feature>
<dbReference type="OrthoDB" id="10255969at2759"/>
<dbReference type="PROSITE" id="PS00108">
    <property type="entry name" value="PROTEIN_KINASE_ST"/>
    <property type="match status" value="1"/>
</dbReference>
<evidence type="ECO:0000256" key="12">
    <source>
        <dbReference type="PROSITE-ProRule" id="PRU00221"/>
    </source>
</evidence>
<dbReference type="SUPFAM" id="SSF52540">
    <property type="entry name" value="P-loop containing nucleoside triphosphate hydrolases"/>
    <property type="match status" value="1"/>
</dbReference>
<protein>
    <submittedName>
        <fullName evidence="18">Uncharacterized protein</fullName>
    </submittedName>
</protein>
<sequence length="2710" mass="291738">MAWCTVLVLACVALPQVVLVEARVGAKGIFSHYTSVLEEKECTCNCCIRELRRPSEVTEQAKNKCALAPPNDSRIAAHGCTETCTVVNDPVFTQASTIEMNRFCFHHCRPTVGGMQTPFKAAAANQNRAALVTGGSLLDAECVSIRMATGKMHSFKPEDESHPKSIDRARNGFNTSMFSGNPLLASAHGPEACPTEPSYPDPYLTRSQTLQSAVEHIHWTGPQQHLQSAYSVPVATVQDKCIVAAHLHSEMCYARELNLCSKVWPMIELVRSVGIDMGCSTDSQGCLSAIATACQDEAEVCTKACVKKTSLAVLVCRQECSQVCAQSGNISIACSLLKPPFATRFADVCRALRYSHSNRLWDVAHHKHQWNILNMLFLGCGCATVMLDQPVASQVLSSVQMLMTQKRVPPGRCASCLTKPMPQTRLTFFASRHCCTRKAHTTSGATKFVSGQCWDHTMPLQATPLRSSTILRRRTRSRFTSTCCPARCSNLCQDQVRRSRSLVIRYLAQGSPQWYCKMPPRRLPGGEDSEYGLGRVVMYERCSGERVQAKVVDIDWNVGICELEYDVPSQSGDGLLSHRRGATCVSALKLEEQPRLPYERRALTLKQLQRLARCFVESGWLDAQCEEFNETFEAEIVAGTKHKKEPNLYAIDGFLVKPLTDPAQFEGIPAELRAEAKLPPPARKSSFAEVLNAARGGGLVDFFVSHFWGHLFWRTIAALTKFAASQGGPLEAHSSFNFWICLFAVNQHRAGQEVQRLHDLSKGKTFELELIDEGGSIATNPEMMKSVADSLETVSAATAQATIEQDKWSIWYLVADPSVRRAFGTADNFKRYASNLTGFVCQFDARLSKLLAEPLLRAAVEAGDKQTALRCIAWGAAGQQGDYLHKAMTMWSDDCLSAATVKTRFSVHPQKLFSVMAYFGNTAGVQLLREAGADPAVSDKDGRTPAHFAAENGQLEVLHLLREAGADLAAVDNVDETPAHCAALNGHLEVLQLLREAGADFAAVDNVGMTPAHYADLNGHLEVLQLLREAGADLGAVDNVGETPAHCAALNGHLEVQQLLREAGADFAAVDNVGMTPAHYADLNGHLEVLQLLREAGADLAVSDKYGRTPARYAALNGQLEVLQLLREAGAGLSAGGRAGLSSPSGVDLWFVLRVGFAGTHLDSSRYGNAVFAEPLKALVNLTSTFVIIIAFSWIPAAIVAYIVREREAHHNSKHQQLISGVSLYAYWTANLLWDLCLYAAPLGLSMFFLWFFDIEAFISHGALWASFVTFLGYGLAIAPFSYLLSFLFEKHSTAQVLSLVINFVTGLLLMLVSYILNEISSTKDVNESLMWIYRLFPGFCLGHGLLEICTNSLAASQLGLDVPLDLLGWDVAGKDVLYLFISAPCYFFLAVLVDYLAHSPLHAAASRHFDPQVEAAGRPSLGEELGSDPDEVGDGDVVVESARVLSGAADSDVIRLEGLRKVYRTPEGIPKVAVHGLSFGLQKGECFGFLGINGAGKTSTLNMLTGAVLPSGGKAYLGGYDIVNEQWKVRRLLGYCPQHDALLDRLTVREHLELFGRIKGIPNAALRSYCDTMMHDLSLSSHVDKLAMTLSGGNKRKLSLAISLMGSPPLALLDEPSTGVDPAARRLMWNVISAVSTSRRESTVMLTTHNMEEAEALCSRIGIMVGGRLQCIGSNQRLKARFGAGYQLEVRLQSPLATDAAVSRLQGGDCKAVAAARAQGASGVCHFLLSAPLSECMLYSSANDDGLSDWTLQNAFKAATEQRVFRWLLEQLRSTSETVDIRNTMLNSQGLSGARGPLQGRPVFFSQPGSVSKLRPTMTFQLPLWALCLGVCAATWDIETTLTPGGGVVRSVAFNPDAGLLASGSADTTVKVFATSTWDVVATLAGHTGEVWSVAFNPDGGLLASGSFDTTVKVFATSTWDEVATLPQHTSYVWSVTFGGGLLASGSFDKTVKVFATSTWAPLATLTVHTESINSVAFNPDAGLLASGSDDTTIKVFATSTWDVVATLPQHTSSVRTVAFNQGGGLLASGSNKMVKVHATSTWAPLQTLTGHNHNVHSVAFNQGGGLLTSGSFDSTVGVFATSTWEVINFLTLHTGGVHGVAFNQGGGLLASGSEDGTVKMARTPDAGLLASGSGDRTFPFDPGATNFYPVKVFATSTWDVVATLTRHTWEVMSVAFNPDGGLLASGSGDNTVKVFATSTWALVATLRQHTSYVRSVAFGGGLLASGSFDKTVKVFATSTWAPLATLTVHTESINSVAFNPDAGLLASGSDDTTIKVFATSTWDVVATLPQHTSSVRTVAFNQGGGLLASGSSRMVKVHATSTWAPLGKTYEPLATSHTHNVHSVAFNQGGGLLASGSYDTTIKVFATSTWDVVATLKHTGGVHGVAFNQGGGLLASGSDDETVKMAACSSASRFALEFGFGAEPELRGSVSVYVVDSSVLGVADPSVESCSEGVFQSSDLVNIMTIGIAEHWFIKPADITPDPESILGSGAFGIVVKGMLHDATEVAIKIPKTRFQSQEESQLANEMRLFRHIRHSNIVLFHGATLMIINGGSPCLSLVLEWVNGGNFGEYMQQLRSNGVFEADGQAFAHKILLDVARGMTYLHKLTPIILHLDLKPANILVERSVPPRGKITDFGLSRFARNSLPQHKVGTEKYMAPEVAQSKPYGPAADVFSFGCVIIWTITGKLCPELTSSTSFKGHEVAVRVIS</sequence>
<dbReference type="Pfam" id="PF12698">
    <property type="entry name" value="ABC2_membrane_3"/>
    <property type="match status" value="1"/>
</dbReference>
<feature type="repeat" description="ANK" evidence="11">
    <location>
        <begin position="941"/>
        <end position="973"/>
    </location>
</feature>
<evidence type="ECO:0000256" key="7">
    <source>
        <dbReference type="ARBA" id="ARBA00022741"/>
    </source>
</evidence>
<dbReference type="PANTHER" id="PTHR44129">
    <property type="entry name" value="WD REPEAT-CONTAINING PROTEIN POP1"/>
    <property type="match status" value="1"/>
</dbReference>
<dbReference type="GO" id="GO:0005524">
    <property type="term" value="F:ATP binding"/>
    <property type="evidence" value="ECO:0007669"/>
    <property type="project" value="UniProtKB-UniRule"/>
</dbReference>
<dbReference type="InterPro" id="IPR015943">
    <property type="entry name" value="WD40/YVTN_repeat-like_dom_sf"/>
</dbReference>
<feature type="repeat" description="WD" evidence="12">
    <location>
        <begin position="1967"/>
        <end position="2008"/>
    </location>
</feature>
<dbReference type="Pfam" id="PF00005">
    <property type="entry name" value="ABC_tran"/>
    <property type="match status" value="1"/>
</dbReference>
<feature type="repeat" description="WD" evidence="12">
    <location>
        <begin position="2166"/>
        <end position="2207"/>
    </location>
</feature>
<feature type="binding site" evidence="13">
    <location>
        <position position="2511"/>
    </location>
    <ligand>
        <name>ATP</name>
        <dbReference type="ChEBI" id="CHEBI:30616"/>
    </ligand>
</feature>
<dbReference type="GO" id="GO:0004672">
    <property type="term" value="F:protein kinase activity"/>
    <property type="evidence" value="ECO:0007669"/>
    <property type="project" value="InterPro"/>
</dbReference>
<dbReference type="InterPro" id="IPR017871">
    <property type="entry name" value="ABC_transporter-like_CS"/>
</dbReference>
<evidence type="ECO:0000256" key="8">
    <source>
        <dbReference type="ARBA" id="ARBA00022840"/>
    </source>
</evidence>
<dbReference type="GO" id="GO:0016020">
    <property type="term" value="C:membrane"/>
    <property type="evidence" value="ECO:0007669"/>
    <property type="project" value="UniProtKB-SubCell"/>
</dbReference>
<keyword evidence="11" id="KW-0040">ANK repeat</keyword>
<evidence type="ECO:0000256" key="2">
    <source>
        <dbReference type="ARBA" id="ARBA00008869"/>
    </source>
</evidence>
<dbReference type="GO" id="GO:0140359">
    <property type="term" value="F:ABC-type transporter activity"/>
    <property type="evidence" value="ECO:0007669"/>
    <property type="project" value="InterPro"/>
</dbReference>
<dbReference type="InterPro" id="IPR002110">
    <property type="entry name" value="Ankyrin_rpt"/>
</dbReference>
<dbReference type="PROSITE" id="PS50011">
    <property type="entry name" value="PROTEIN_KINASE_DOM"/>
    <property type="match status" value="1"/>
</dbReference>
<feature type="domain" description="Protein kinase" evidence="16">
    <location>
        <begin position="2483"/>
        <end position="2710"/>
    </location>
</feature>
<feature type="transmembrane region" description="Helical" evidence="14">
    <location>
        <begin position="1225"/>
        <end position="1252"/>
    </location>
</feature>
<dbReference type="InterPro" id="IPR003439">
    <property type="entry name" value="ABC_transporter-like_ATP-bd"/>
</dbReference>